<dbReference type="Pfam" id="PF03965">
    <property type="entry name" value="Penicillinase_R"/>
    <property type="match status" value="1"/>
</dbReference>
<evidence type="ECO:0000313" key="4">
    <source>
        <dbReference type="EMBL" id="MBU5672801.1"/>
    </source>
</evidence>
<sequence length="130" mass="15061">MKGKEKSISRSELVVMNVLWREGRCPASRIVDQVAKHSDWHFRTVKTLLRNLVAKGFVGYEVDAQDSRIYYYTPLVDEEQYLQQERQQFLHLYYGGDRSSLLAGFLQDGKLSAAEAEKLRQMLKSSAEEE</sequence>
<keyword evidence="1" id="KW-0805">Transcription regulation</keyword>
<dbReference type="InterPro" id="IPR005650">
    <property type="entry name" value="BlaI_family"/>
</dbReference>
<evidence type="ECO:0000256" key="1">
    <source>
        <dbReference type="ARBA" id="ARBA00023015"/>
    </source>
</evidence>
<dbReference type="EMBL" id="JAHLQJ010000010">
    <property type="protein sequence ID" value="MBU5672801.1"/>
    <property type="molecule type" value="Genomic_DNA"/>
</dbReference>
<protein>
    <submittedName>
        <fullName evidence="4">BlaI/MecI/CopY family transcriptional regulator</fullName>
    </submittedName>
</protein>
<organism evidence="4 5">
    <name type="scientific">Paenibacillus brevis</name>
    <dbReference type="NCBI Taxonomy" id="2841508"/>
    <lineage>
        <taxon>Bacteria</taxon>
        <taxon>Bacillati</taxon>
        <taxon>Bacillota</taxon>
        <taxon>Bacilli</taxon>
        <taxon>Bacillales</taxon>
        <taxon>Paenibacillaceae</taxon>
        <taxon>Paenibacillus</taxon>
    </lineage>
</organism>
<dbReference type="PIRSF" id="PIRSF019455">
    <property type="entry name" value="CopR_AtkY"/>
    <property type="match status" value="1"/>
</dbReference>
<name>A0ABS6FRH9_9BACL</name>
<keyword evidence="2" id="KW-0238">DNA-binding</keyword>
<evidence type="ECO:0000256" key="2">
    <source>
        <dbReference type="ARBA" id="ARBA00023125"/>
    </source>
</evidence>
<comment type="caution">
    <text evidence="4">The sequence shown here is derived from an EMBL/GenBank/DDBJ whole genome shotgun (WGS) entry which is preliminary data.</text>
</comment>
<gene>
    <name evidence="4" type="ORF">KQJ23_13270</name>
</gene>
<evidence type="ECO:0000256" key="3">
    <source>
        <dbReference type="ARBA" id="ARBA00023163"/>
    </source>
</evidence>
<dbReference type="Proteomes" id="UP000743001">
    <property type="component" value="Unassembled WGS sequence"/>
</dbReference>
<keyword evidence="5" id="KW-1185">Reference proteome</keyword>
<reference evidence="4 5" key="1">
    <citation type="submission" date="2021-06" db="EMBL/GenBank/DDBJ databases">
        <authorList>
            <person name="Sun Q."/>
            <person name="Li D."/>
        </authorList>
    </citation>
    <scope>NUCLEOTIDE SEQUENCE [LARGE SCALE GENOMIC DNA]</scope>
    <source>
        <strain evidence="4 5">MSJ-6</strain>
    </source>
</reference>
<accession>A0ABS6FRH9</accession>
<keyword evidence="3" id="KW-0804">Transcription</keyword>
<proteinExistence type="predicted"/>
<evidence type="ECO:0000313" key="5">
    <source>
        <dbReference type="Proteomes" id="UP000743001"/>
    </source>
</evidence>